<name>A0A2A8D7A9_9MICC</name>
<dbReference type="InterPro" id="IPR016162">
    <property type="entry name" value="Ald_DH_N"/>
</dbReference>
<dbReference type="RefSeq" id="WP_070662500.1">
    <property type="nucleotide sequence ID" value="NZ_CAURLQ010000007.1"/>
</dbReference>
<dbReference type="GO" id="GO:0009450">
    <property type="term" value="P:gamma-aminobutyric acid catabolic process"/>
    <property type="evidence" value="ECO:0007669"/>
    <property type="project" value="TreeGrafter"/>
</dbReference>
<dbReference type="SUPFAM" id="SSF53720">
    <property type="entry name" value="ALDH-like"/>
    <property type="match status" value="1"/>
</dbReference>
<sequence>MEQHLQELINKIPTGLLIGDTWREGSAGETFDVLNPATEEKLTTLASATPEDAIAALDAACHVQDQWAHTPPRERAEILRRAYDLITDRSEEFATLMTLEMGKPLAESRGEVVYGAEFLRWFSEETVRDYGRYQPTPEGKNQILVKHKPVGPCLLITPWNFPLAMATRKAGAAIAAGCTMILKPARLTPLTAQYFAQTMLDAGLPAGVLNVVASATASAVSDPLLADSRLRKLSFTGSTPVGKALLKSAAQNVLRTSMELGGNAPFIVFEDANIDEAIEGAMGAKMRNMGEACTAANRFLVHESRAEEFSTKLATKIANLKTGNGLNPDTTCGPLIEQKAVDSIHELVQDALDRGAQALVGGYPQDGPGYFYQPTVLINVPHDARVIQEEIFGPVAPIITFSTEEEAIQLANNTEYGLASYVYTTDTSRALRTLDRLEVGMTGLNIGIMSNAAAPFGGVKHSGLGREGAAEGIAEYTYTQYIGIKDPYAS</sequence>
<evidence type="ECO:0000256" key="4">
    <source>
        <dbReference type="RuleBase" id="RU003345"/>
    </source>
</evidence>
<comment type="similarity">
    <text evidence="1 4">Belongs to the aldehyde dehydrogenase family.</text>
</comment>
<dbReference type="Gene3D" id="3.40.309.10">
    <property type="entry name" value="Aldehyde Dehydrogenase, Chain A, domain 2"/>
    <property type="match status" value="1"/>
</dbReference>
<dbReference type="FunFam" id="3.40.605.10:FF:000007">
    <property type="entry name" value="NAD/NADP-dependent betaine aldehyde dehydrogenase"/>
    <property type="match status" value="1"/>
</dbReference>
<dbReference type="PANTHER" id="PTHR43353:SF5">
    <property type="entry name" value="SUCCINATE-SEMIALDEHYDE DEHYDROGENASE, MITOCHONDRIAL"/>
    <property type="match status" value="1"/>
</dbReference>
<protein>
    <submittedName>
        <fullName evidence="6">NAD-dependent succinate-semialdehyde dehydrogenase</fullName>
    </submittedName>
</protein>
<dbReference type="PANTHER" id="PTHR43353">
    <property type="entry name" value="SUCCINATE-SEMIALDEHYDE DEHYDROGENASE, MITOCHONDRIAL"/>
    <property type="match status" value="1"/>
</dbReference>
<dbReference type="InterPro" id="IPR029510">
    <property type="entry name" value="Ald_DH_CS_GLU"/>
</dbReference>
<dbReference type="Pfam" id="PF00171">
    <property type="entry name" value="Aldedh"/>
    <property type="match status" value="1"/>
</dbReference>
<evidence type="ECO:0000259" key="5">
    <source>
        <dbReference type="Pfam" id="PF00171"/>
    </source>
</evidence>
<dbReference type="EMBL" id="PDEV01000001">
    <property type="protein sequence ID" value="PEN16764.1"/>
    <property type="molecule type" value="Genomic_DNA"/>
</dbReference>
<organism evidence="6 7">
    <name type="scientific">Rothia dentocariosa</name>
    <dbReference type="NCBI Taxonomy" id="2047"/>
    <lineage>
        <taxon>Bacteria</taxon>
        <taxon>Bacillati</taxon>
        <taxon>Actinomycetota</taxon>
        <taxon>Actinomycetes</taxon>
        <taxon>Micrococcales</taxon>
        <taxon>Micrococcaceae</taxon>
        <taxon>Rothia</taxon>
    </lineage>
</organism>
<evidence type="ECO:0000256" key="3">
    <source>
        <dbReference type="PROSITE-ProRule" id="PRU10007"/>
    </source>
</evidence>
<evidence type="ECO:0000313" key="6">
    <source>
        <dbReference type="EMBL" id="PEN16764.1"/>
    </source>
</evidence>
<evidence type="ECO:0000256" key="2">
    <source>
        <dbReference type="ARBA" id="ARBA00023002"/>
    </source>
</evidence>
<dbReference type="InterPro" id="IPR050740">
    <property type="entry name" value="Aldehyde_DH_Superfamily"/>
</dbReference>
<dbReference type="InterPro" id="IPR016163">
    <property type="entry name" value="Ald_DH_C"/>
</dbReference>
<dbReference type="CDD" id="cd07103">
    <property type="entry name" value="ALDH_F5_SSADH_GabD"/>
    <property type="match status" value="1"/>
</dbReference>
<dbReference type="InterPro" id="IPR016161">
    <property type="entry name" value="Ald_DH/histidinol_DH"/>
</dbReference>
<dbReference type="PROSITE" id="PS00687">
    <property type="entry name" value="ALDEHYDE_DEHYDR_GLU"/>
    <property type="match status" value="1"/>
</dbReference>
<dbReference type="Gene3D" id="3.40.605.10">
    <property type="entry name" value="Aldehyde Dehydrogenase, Chain A, domain 1"/>
    <property type="match status" value="1"/>
</dbReference>
<keyword evidence="7" id="KW-1185">Reference proteome</keyword>
<evidence type="ECO:0000256" key="1">
    <source>
        <dbReference type="ARBA" id="ARBA00009986"/>
    </source>
</evidence>
<dbReference type="GO" id="GO:0004777">
    <property type="term" value="F:succinate-semialdehyde dehydrogenase (NAD+) activity"/>
    <property type="evidence" value="ECO:0007669"/>
    <property type="project" value="TreeGrafter"/>
</dbReference>
<reference evidence="6" key="1">
    <citation type="submission" date="2017-10" db="EMBL/GenBank/DDBJ databases">
        <title>Kefir isolates.</title>
        <authorList>
            <person name="Kim Y."/>
            <person name="Blasche S."/>
        </authorList>
    </citation>
    <scope>NUCLEOTIDE SEQUENCE [LARGE SCALE GENOMIC DNA]</scope>
    <source>
        <strain evidence="6">OG2-2</strain>
    </source>
</reference>
<dbReference type="AlphaFoldDB" id="A0A2A8D7A9"/>
<dbReference type="InterPro" id="IPR015590">
    <property type="entry name" value="Aldehyde_DH_dom"/>
</dbReference>
<keyword evidence="2 4" id="KW-0560">Oxidoreductase</keyword>
<proteinExistence type="inferred from homology"/>
<feature type="active site" evidence="3">
    <location>
        <position position="259"/>
    </location>
</feature>
<gene>
    <name evidence="6" type="ORF">CRM92_01615</name>
</gene>
<dbReference type="FunFam" id="3.40.309.10:FF:000004">
    <property type="entry name" value="Succinate-semialdehyde dehydrogenase I"/>
    <property type="match status" value="1"/>
</dbReference>
<dbReference type="Proteomes" id="UP000219947">
    <property type="component" value="Unassembled WGS sequence"/>
</dbReference>
<evidence type="ECO:0000313" key="7">
    <source>
        <dbReference type="Proteomes" id="UP000219947"/>
    </source>
</evidence>
<feature type="domain" description="Aldehyde dehydrogenase" evidence="5">
    <location>
        <begin position="22"/>
        <end position="481"/>
    </location>
</feature>
<comment type="caution">
    <text evidence="6">The sequence shown here is derived from an EMBL/GenBank/DDBJ whole genome shotgun (WGS) entry which is preliminary data.</text>
</comment>
<accession>A0A2A8D7A9</accession>